<evidence type="ECO:0000259" key="3">
    <source>
        <dbReference type="SMART" id="SM00921"/>
    </source>
</evidence>
<comment type="caution">
    <text evidence="4">The sequence shown here is derived from an EMBL/GenBank/DDBJ whole genome shotgun (WGS) entry which is preliminary data.</text>
</comment>
<name>A0A7L2DP37_CATFU</name>
<dbReference type="Pfam" id="PF00969">
    <property type="entry name" value="MHC_II_beta"/>
    <property type="match status" value="1"/>
</dbReference>
<dbReference type="GO" id="GO:0042613">
    <property type="term" value="C:MHC class II protein complex"/>
    <property type="evidence" value="ECO:0007669"/>
    <property type="project" value="InterPro"/>
</dbReference>
<keyword evidence="5" id="KW-1185">Reference proteome</keyword>
<keyword evidence="2" id="KW-0325">Glycoprotein</keyword>
<proteinExistence type="predicted"/>
<dbReference type="AlphaFoldDB" id="A0A7L2DP37"/>
<feature type="non-terminal residue" evidence="4">
    <location>
        <position position="92"/>
    </location>
</feature>
<gene>
    <name evidence="4" type="primary">Hladrb1_1</name>
    <name evidence="4" type="ORF">CATFUS_R14984</name>
</gene>
<evidence type="ECO:0000256" key="1">
    <source>
        <dbReference type="ARBA" id="ARBA00023157"/>
    </source>
</evidence>
<evidence type="ECO:0000313" key="4">
    <source>
        <dbReference type="EMBL" id="NXQ51329.1"/>
    </source>
</evidence>
<dbReference type="GO" id="GO:0019882">
    <property type="term" value="P:antigen processing and presentation"/>
    <property type="evidence" value="ECO:0007669"/>
    <property type="project" value="InterPro"/>
</dbReference>
<dbReference type="Proteomes" id="UP000519684">
    <property type="component" value="Unassembled WGS sequence"/>
</dbReference>
<sequence>CTHTAMFQFMYRAECYFINSTEKVRLVHRVIYNGEELMSFDSDVGRYVGFTHYGEYWAQYLNSDQAEMEYRRTGVDWFCRAWYEYLTFLVER</sequence>
<feature type="domain" description="MHC class II beta chain N-terminal" evidence="3">
    <location>
        <begin position="13"/>
        <end position="87"/>
    </location>
</feature>
<dbReference type="PANTHER" id="PTHR19944:SF99">
    <property type="entry name" value="HLA CLASS II HISTOCOMPATIBILITY ANTIGEN, DRB1 BETA CHAIN"/>
    <property type="match status" value="1"/>
</dbReference>
<protein>
    <submittedName>
        <fullName evidence="4">2B11 protein</fullName>
    </submittedName>
</protein>
<evidence type="ECO:0000313" key="5">
    <source>
        <dbReference type="Proteomes" id="UP000519684"/>
    </source>
</evidence>
<dbReference type="SMART" id="SM00921">
    <property type="entry name" value="MHC_II_beta"/>
    <property type="match status" value="1"/>
</dbReference>
<dbReference type="InterPro" id="IPR000353">
    <property type="entry name" value="MHC_II_b_N"/>
</dbReference>
<dbReference type="GO" id="GO:0006955">
    <property type="term" value="P:immune response"/>
    <property type="evidence" value="ECO:0007669"/>
    <property type="project" value="InterPro"/>
</dbReference>
<dbReference type="InterPro" id="IPR050160">
    <property type="entry name" value="MHC/Immunoglobulin"/>
</dbReference>
<dbReference type="PANTHER" id="PTHR19944">
    <property type="entry name" value="MHC CLASS II-RELATED"/>
    <property type="match status" value="1"/>
</dbReference>
<feature type="non-terminal residue" evidence="4">
    <location>
        <position position="1"/>
    </location>
</feature>
<evidence type="ECO:0000256" key="2">
    <source>
        <dbReference type="ARBA" id="ARBA00023180"/>
    </source>
</evidence>
<dbReference type="Gene3D" id="3.10.320.10">
    <property type="entry name" value="Class II Histocompatibility Antigen, M Beta Chain, Chain B, domain 1"/>
    <property type="match status" value="1"/>
</dbReference>
<dbReference type="InterPro" id="IPR011162">
    <property type="entry name" value="MHC_I/II-like_Ag-recog"/>
</dbReference>
<dbReference type="SUPFAM" id="SSF54452">
    <property type="entry name" value="MHC antigen-recognition domain"/>
    <property type="match status" value="1"/>
</dbReference>
<keyword evidence="1" id="KW-1015">Disulfide bond</keyword>
<dbReference type="EMBL" id="VWYD01033307">
    <property type="protein sequence ID" value="NXQ51329.1"/>
    <property type="molecule type" value="Genomic_DNA"/>
</dbReference>
<dbReference type="InterPro" id="IPR014745">
    <property type="entry name" value="MHC_II_a/b_N"/>
</dbReference>
<reference evidence="4 5" key="1">
    <citation type="submission" date="2019-09" db="EMBL/GenBank/DDBJ databases">
        <title>Bird 10,000 Genomes (B10K) Project - Family phase.</title>
        <authorList>
            <person name="Zhang G."/>
        </authorList>
    </citation>
    <scope>NUCLEOTIDE SEQUENCE [LARGE SCALE GENOMIC DNA]</scope>
    <source>
        <strain evidence="4">B10K-DU-001-17</strain>
        <tissue evidence="4">Muscle</tissue>
    </source>
</reference>
<accession>A0A7L2DP37</accession>
<organism evidence="4 5">
    <name type="scientific">Catharus fuscescens</name>
    <name type="common">Veery</name>
    <name type="synonym">Turdus fuscescens</name>
    <dbReference type="NCBI Taxonomy" id="159581"/>
    <lineage>
        <taxon>Eukaryota</taxon>
        <taxon>Metazoa</taxon>
        <taxon>Chordata</taxon>
        <taxon>Craniata</taxon>
        <taxon>Vertebrata</taxon>
        <taxon>Euteleostomi</taxon>
        <taxon>Archelosauria</taxon>
        <taxon>Archosauria</taxon>
        <taxon>Dinosauria</taxon>
        <taxon>Saurischia</taxon>
        <taxon>Theropoda</taxon>
        <taxon>Coelurosauria</taxon>
        <taxon>Aves</taxon>
        <taxon>Neognathae</taxon>
        <taxon>Neoaves</taxon>
        <taxon>Telluraves</taxon>
        <taxon>Australaves</taxon>
        <taxon>Passeriformes</taxon>
        <taxon>Turdidae</taxon>
        <taxon>Catharus</taxon>
    </lineage>
</organism>